<evidence type="ECO:0000256" key="3">
    <source>
        <dbReference type="SAM" id="SignalP"/>
    </source>
</evidence>
<dbReference type="Gene3D" id="3.30.540.30">
    <property type="match status" value="1"/>
</dbReference>
<reference evidence="4" key="1">
    <citation type="submission" date="2024-06" db="EMBL/GenBank/DDBJ databases">
        <title>Caulobacter inopinatus, sp. nov.</title>
        <authorList>
            <person name="Donachie S.P."/>
        </authorList>
    </citation>
    <scope>NUCLEOTIDE SEQUENCE</scope>
    <source>
        <strain evidence="4">73W</strain>
    </source>
</reference>
<keyword evidence="1" id="KW-0479">Metal-binding</keyword>
<evidence type="ECO:0000256" key="1">
    <source>
        <dbReference type="ARBA" id="ARBA00022723"/>
    </source>
</evidence>
<keyword evidence="3" id="KW-0732">Signal</keyword>
<sequence length="507" mass="55016">MRKLIALAPLFVLAGGLAACDRKAEAPPTAASQPAATQFASIRMEVNTAFLNAEERQVVNLLIQAADVMTTIYARQSAGDGPGHGFYPAGMTKAEFEAYLAAHPDQRAALTDGYTVVKREGDRLTTVPYSVEYKAELEKAAALLEQAAGVTTNSSLKKFLTLRATSFRTNDYFESEMAWMDLKDTPIEVAIGPYEVYTDEIMGAKTAFEAFVTLKDPAQSSALDKYKAYLPAMEANLPVPDVYKNFKRGGDSPIAVAEQVRGGGDNLHGPQTIAFNLPNDERVREAKGAKKVILSNVLGAKYDRILAPMASRILVTDQASLVTKKYMTLETLFHELAHSLGPGSITVNGRKTTVNAELTDIYSASEEAKADVMGAWNLLFMMQKNELPAAEKRQLLNTYAAGIFRAVRFGAEEAHGRGAALQFGYMKAKGALVWDAAAGRFRVDEVKMETAIRDLTADLVRLQATGDRGGMAAFFDQHAKLDENARKVVGGLGDIPVDIAPIYPDKI</sequence>
<dbReference type="InterPro" id="IPR039461">
    <property type="entry name" value="Peptidase_M49"/>
</dbReference>
<feature type="chain" id="PRO_5044294707" description="DNA mismatch repair protein MutT" evidence="3">
    <location>
        <begin position="20"/>
        <end position="507"/>
    </location>
</feature>
<evidence type="ECO:0008006" key="5">
    <source>
        <dbReference type="Google" id="ProtNLM"/>
    </source>
</evidence>
<keyword evidence="2" id="KW-0378">Hydrolase</keyword>
<gene>
    <name evidence="4" type="ORF">ABOZ73_11725</name>
</gene>
<evidence type="ECO:0000256" key="2">
    <source>
        <dbReference type="ARBA" id="ARBA00022801"/>
    </source>
</evidence>
<dbReference type="PANTHER" id="PTHR23422">
    <property type="entry name" value="DIPEPTIDYL PEPTIDASE III-RELATED"/>
    <property type="match status" value="1"/>
</dbReference>
<dbReference type="PROSITE" id="PS51257">
    <property type="entry name" value="PROKAR_LIPOPROTEIN"/>
    <property type="match status" value="1"/>
</dbReference>
<dbReference type="PANTHER" id="PTHR23422:SF9">
    <property type="entry name" value="ZN-DEPENDENT HYDROLASE"/>
    <property type="match status" value="1"/>
</dbReference>
<dbReference type="GO" id="GO:0008239">
    <property type="term" value="F:dipeptidyl-peptidase activity"/>
    <property type="evidence" value="ECO:0007669"/>
    <property type="project" value="TreeGrafter"/>
</dbReference>
<dbReference type="AlphaFoldDB" id="A0AB39KQ94"/>
<dbReference type="RefSeq" id="WP_369058330.1">
    <property type="nucleotide sequence ID" value="NZ_CP158375.1"/>
</dbReference>
<evidence type="ECO:0000313" key="4">
    <source>
        <dbReference type="EMBL" id="XDO95481.1"/>
    </source>
</evidence>
<proteinExistence type="predicted"/>
<protein>
    <recommendedName>
        <fullName evidence="5">DNA mismatch repair protein MutT</fullName>
    </recommendedName>
</protein>
<dbReference type="Pfam" id="PF03571">
    <property type="entry name" value="Peptidase_M49"/>
    <property type="match status" value="1"/>
</dbReference>
<dbReference type="GO" id="GO:0005737">
    <property type="term" value="C:cytoplasm"/>
    <property type="evidence" value="ECO:0007669"/>
    <property type="project" value="TreeGrafter"/>
</dbReference>
<dbReference type="EMBL" id="CP158375">
    <property type="protein sequence ID" value="XDO95481.1"/>
    <property type="molecule type" value="Genomic_DNA"/>
</dbReference>
<dbReference type="GO" id="GO:0046872">
    <property type="term" value="F:metal ion binding"/>
    <property type="evidence" value="ECO:0007669"/>
    <property type="project" value="UniProtKB-KW"/>
</dbReference>
<organism evidence="4">
    <name type="scientific">Caulobacter sp. 73W</name>
    <dbReference type="NCBI Taxonomy" id="3161137"/>
    <lineage>
        <taxon>Bacteria</taxon>
        <taxon>Pseudomonadati</taxon>
        <taxon>Pseudomonadota</taxon>
        <taxon>Alphaproteobacteria</taxon>
        <taxon>Caulobacterales</taxon>
        <taxon>Caulobacteraceae</taxon>
        <taxon>Caulobacter</taxon>
    </lineage>
</organism>
<name>A0AB39KQ94_9CAUL</name>
<feature type="signal peptide" evidence="3">
    <location>
        <begin position="1"/>
        <end position="19"/>
    </location>
</feature>
<accession>A0AB39KQ94</accession>